<keyword evidence="2" id="KW-0175">Coiled coil</keyword>
<gene>
    <name evidence="4" type="ORF">SCH01S_53_00130</name>
</gene>
<dbReference type="Pfam" id="PF02321">
    <property type="entry name" value="OEP"/>
    <property type="match status" value="1"/>
</dbReference>
<dbReference type="InterPro" id="IPR010131">
    <property type="entry name" value="MdtP/NodT-like"/>
</dbReference>
<dbReference type="Gene3D" id="1.20.1600.10">
    <property type="entry name" value="Outer membrane efflux proteins (OEP)"/>
    <property type="match status" value="1"/>
</dbReference>
<feature type="signal peptide" evidence="3">
    <location>
        <begin position="1"/>
        <end position="19"/>
    </location>
</feature>
<dbReference type="Proteomes" id="UP000033202">
    <property type="component" value="Unassembled WGS sequence"/>
</dbReference>
<dbReference type="PROSITE" id="PS51257">
    <property type="entry name" value="PROKAR_LIPOPROTEIN"/>
    <property type="match status" value="1"/>
</dbReference>
<feature type="coiled-coil region" evidence="2">
    <location>
        <begin position="405"/>
        <end position="439"/>
    </location>
</feature>
<dbReference type="OrthoDB" id="9791261at2"/>
<evidence type="ECO:0000256" key="2">
    <source>
        <dbReference type="SAM" id="Coils"/>
    </source>
</evidence>
<dbReference type="PANTHER" id="PTHR30203:SF24">
    <property type="entry name" value="BLR4935 PROTEIN"/>
    <property type="match status" value="1"/>
</dbReference>
<reference evidence="4 5" key="1">
    <citation type="submission" date="2015-04" db="EMBL/GenBank/DDBJ databases">
        <title>Whole genome shotgun sequence of Sphingomonas changbaiensis NBRC 104936.</title>
        <authorList>
            <person name="Katano-Makiyama Y."/>
            <person name="Hosoyama A."/>
            <person name="Hashimoto M."/>
            <person name="Noguchi M."/>
            <person name="Tsuchikane K."/>
            <person name="Ohji S."/>
            <person name="Yamazoe A."/>
            <person name="Ichikawa N."/>
            <person name="Kimura A."/>
            <person name="Fujita N."/>
        </authorList>
    </citation>
    <scope>NUCLEOTIDE SEQUENCE [LARGE SCALE GENOMIC DNA]</scope>
    <source>
        <strain evidence="4 5">NBRC 104936</strain>
    </source>
</reference>
<accession>A0A0E9MU55</accession>
<evidence type="ECO:0000256" key="3">
    <source>
        <dbReference type="SAM" id="SignalP"/>
    </source>
</evidence>
<feature type="chain" id="PRO_5002429715" evidence="3">
    <location>
        <begin position="20"/>
        <end position="446"/>
    </location>
</feature>
<dbReference type="PANTHER" id="PTHR30203">
    <property type="entry name" value="OUTER MEMBRANE CATION EFFLUX PROTEIN"/>
    <property type="match status" value="1"/>
</dbReference>
<dbReference type="STRING" id="1219043.SCH01S_53_00130"/>
<comment type="similarity">
    <text evidence="1">Belongs to the outer membrane factor (OMF) (TC 1.B.17) family.</text>
</comment>
<dbReference type="InterPro" id="IPR003423">
    <property type="entry name" value="OMP_efflux"/>
</dbReference>
<dbReference type="SUPFAM" id="SSF56954">
    <property type="entry name" value="Outer membrane efflux proteins (OEP)"/>
    <property type="match status" value="1"/>
</dbReference>
<proteinExistence type="inferred from homology"/>
<name>A0A0E9MU55_9SPHN</name>
<evidence type="ECO:0000313" key="4">
    <source>
        <dbReference type="EMBL" id="GAO40941.1"/>
    </source>
</evidence>
<evidence type="ECO:0000313" key="5">
    <source>
        <dbReference type="Proteomes" id="UP000033202"/>
    </source>
</evidence>
<dbReference type="EMBL" id="BBWU01000053">
    <property type="protein sequence ID" value="GAO40941.1"/>
    <property type="molecule type" value="Genomic_DNA"/>
</dbReference>
<dbReference type="AlphaFoldDB" id="A0A0E9MU55"/>
<comment type="caution">
    <text evidence="4">The sequence shown here is derived from an EMBL/GenBank/DDBJ whole genome shotgun (WGS) entry which is preliminary data.</text>
</comment>
<protein>
    <submittedName>
        <fullName evidence="4">Putative outer membrane efflux protein</fullName>
    </submittedName>
</protein>
<keyword evidence="5" id="KW-1185">Reference proteome</keyword>
<dbReference type="GO" id="GO:0015562">
    <property type="term" value="F:efflux transmembrane transporter activity"/>
    <property type="evidence" value="ECO:0007669"/>
    <property type="project" value="InterPro"/>
</dbReference>
<dbReference type="RefSeq" id="WP_046349726.1">
    <property type="nucleotide sequence ID" value="NZ_BBWU01000053.1"/>
</dbReference>
<sequence>MKIRGAVALALLLAGCATYRPLPLDENPPILSPPVLAVLAQDATTIDRPFLTPERIDFAQPLDANAVAVLAVLGNPDLQAARVRAGVADAQVFAAGLLPDPSFSVGLDPLLSGPDSMLGIASSLGLDLNALRTRGVTRQKARADARKVRLDLAWSEWQTSGQARLQAARIVALENQVALDTASRDSTASLLDRTLRAAGRGDIAGDQVQGARVAAFDAAERLRTDEKDLGAARLELAKLIGFPPDRPIRLAAPPLPPPPPDPAALFAIAQQRRTDLQALRAGYASQEAAVHKAVLDQFPALGLTINATRDTAGNLTVGPAVSFTLPVWNRNRGGIAVERATRAALKAEYEARLFQTRAEMAAAAQGVAIARRQREAVLATLPAARRFAEASRRAEARGDISLATAATAEQALRDKELQLAQAERDIAEQTIALELLTGAPREAWTK</sequence>
<keyword evidence="3" id="KW-0732">Signal</keyword>
<evidence type="ECO:0000256" key="1">
    <source>
        <dbReference type="ARBA" id="ARBA00007613"/>
    </source>
</evidence>
<organism evidence="4 5">
    <name type="scientific">Sphingomonas changbaiensis NBRC 104936</name>
    <dbReference type="NCBI Taxonomy" id="1219043"/>
    <lineage>
        <taxon>Bacteria</taxon>
        <taxon>Pseudomonadati</taxon>
        <taxon>Pseudomonadota</taxon>
        <taxon>Alphaproteobacteria</taxon>
        <taxon>Sphingomonadales</taxon>
        <taxon>Sphingomonadaceae</taxon>
        <taxon>Sphingomonas</taxon>
    </lineage>
</organism>